<accession>A0A1W1ZE33</accession>
<evidence type="ECO:0000313" key="13">
    <source>
        <dbReference type="Proteomes" id="UP000192330"/>
    </source>
</evidence>
<dbReference type="PANTHER" id="PTHR11806">
    <property type="entry name" value="GLUCOSE INHIBITED DIVISION PROTEIN A"/>
    <property type="match status" value="1"/>
</dbReference>
<evidence type="ECO:0000256" key="1">
    <source>
        <dbReference type="ARBA" id="ARBA00001974"/>
    </source>
</evidence>
<reference evidence="12 13" key="1">
    <citation type="submission" date="2017-04" db="EMBL/GenBank/DDBJ databases">
        <authorList>
            <person name="Afonso C.L."/>
            <person name="Miller P.J."/>
            <person name="Scott M.A."/>
            <person name="Spackman E."/>
            <person name="Goraichik I."/>
            <person name="Dimitrov K.M."/>
            <person name="Suarez D.L."/>
            <person name="Swayne D.E."/>
        </authorList>
    </citation>
    <scope>NUCLEOTIDE SEQUENCE [LARGE SCALE GENOMIC DNA]</scope>
    <source>
        <strain evidence="12 13">CGMCC 1.12644</strain>
    </source>
</reference>
<evidence type="ECO:0000256" key="10">
    <source>
        <dbReference type="HAMAP-Rule" id="MF_01037"/>
    </source>
</evidence>
<evidence type="ECO:0000256" key="5">
    <source>
        <dbReference type="ARBA" id="ARBA00022679"/>
    </source>
</evidence>
<dbReference type="InterPro" id="IPR002218">
    <property type="entry name" value="MnmG-rel"/>
</dbReference>
<keyword evidence="7 10" id="KW-0274">FAD</keyword>
<evidence type="ECO:0000313" key="12">
    <source>
        <dbReference type="EMBL" id="SMC46308.1"/>
    </source>
</evidence>
<dbReference type="GO" id="GO:0005829">
    <property type="term" value="C:cytosol"/>
    <property type="evidence" value="ECO:0007669"/>
    <property type="project" value="TreeGrafter"/>
</dbReference>
<feature type="binding site" evidence="10">
    <location>
        <begin position="12"/>
        <end position="17"/>
    </location>
    <ligand>
        <name>FAD</name>
        <dbReference type="ChEBI" id="CHEBI:57692"/>
    </ligand>
</feature>
<evidence type="ECO:0000256" key="7">
    <source>
        <dbReference type="ARBA" id="ARBA00022827"/>
    </source>
</evidence>
<dbReference type="GO" id="GO:0047151">
    <property type="term" value="F:tRNA (uracil(54)-C5)-methyltransferase activity, 5,10-methylenetetrahydrofolate-dependent"/>
    <property type="evidence" value="ECO:0007669"/>
    <property type="project" value="UniProtKB-UniRule"/>
</dbReference>
<dbReference type="AlphaFoldDB" id="A0A1W1ZE33"/>
<keyword evidence="4 10" id="KW-0285">Flavoprotein</keyword>
<protein>
    <recommendedName>
        <fullName evidence="10">Methylenetetrahydrofolate--tRNA-(uracil-5-)-methyltransferase TrmFO</fullName>
        <ecNumber evidence="10">2.1.1.74</ecNumber>
    </recommendedName>
    <alternativeName>
        <fullName evidence="10">Folate-dependent tRNA (uracil-5-)-methyltransferase</fullName>
    </alternativeName>
    <alternativeName>
        <fullName evidence="10">Folate-dependent tRNA(M-5-U54)-methyltransferase</fullName>
    </alternativeName>
</protein>
<comment type="catalytic activity">
    <reaction evidence="10">
        <text>uridine(54) in tRNA + (6R)-5,10-methylene-5,6,7,8-tetrahydrofolate + NADH + H(+) = 5-methyluridine(54) in tRNA + (6S)-5,6,7,8-tetrahydrofolate + NAD(+)</text>
        <dbReference type="Rhea" id="RHEA:16873"/>
        <dbReference type="Rhea" id="RHEA-COMP:10167"/>
        <dbReference type="Rhea" id="RHEA-COMP:10193"/>
        <dbReference type="ChEBI" id="CHEBI:15378"/>
        <dbReference type="ChEBI" id="CHEBI:15636"/>
        <dbReference type="ChEBI" id="CHEBI:57453"/>
        <dbReference type="ChEBI" id="CHEBI:57540"/>
        <dbReference type="ChEBI" id="CHEBI:57945"/>
        <dbReference type="ChEBI" id="CHEBI:65315"/>
        <dbReference type="ChEBI" id="CHEBI:74447"/>
        <dbReference type="EC" id="2.1.1.74"/>
    </reaction>
</comment>
<feature type="domain" description="MnmG N-terminal" evidence="11">
    <location>
        <begin position="8"/>
        <end position="377"/>
    </location>
</feature>
<gene>
    <name evidence="10" type="primary">trmFO</name>
    <name evidence="12" type="ORF">SAMN06295998_101469</name>
</gene>
<evidence type="ECO:0000256" key="4">
    <source>
        <dbReference type="ARBA" id="ARBA00022630"/>
    </source>
</evidence>
<keyword evidence="8 10" id="KW-0521">NADP</keyword>
<keyword evidence="9 10" id="KW-0520">NAD</keyword>
<evidence type="ECO:0000256" key="9">
    <source>
        <dbReference type="ARBA" id="ARBA00023027"/>
    </source>
</evidence>
<dbReference type="Proteomes" id="UP000192330">
    <property type="component" value="Unassembled WGS sequence"/>
</dbReference>
<dbReference type="STRING" id="1387277.SAMN06295998_101469"/>
<dbReference type="Gene3D" id="3.50.50.60">
    <property type="entry name" value="FAD/NAD(P)-binding domain"/>
    <property type="match status" value="2"/>
</dbReference>
<sequence length="454" mass="49503">MQRMTQELHIVGGGMAGSEAAWQAAQAGVRVVIHEMRPKVETFAHKTGNLGEMVCSNSFRSDDDEQNAVGLLHWEMRQANGLIMATADRHRLPAGGALAVDRDPFAETITAALMAHPNVSVSYEEITALPDDGNWIIATGPLTSSALGAAIQAETGAEALAFFDAIAPIIHAESIDMSKAWMQSRYDKGETEEERTAYLNCPMDHDQYEAFIDALLAAEKTEFHEGETAGYFDGCLPIEVMAERGRETLRFGPMKPVGLTNPHQPDVKAYAVVQLRRDNALGTLYNIVGFQTKMKYGAQTEVLRMIPGLEEARFARLGGIHRNTFLNSPTLLDAQMRLRSRPNIRFAGQITGVEGYVESSAMGLLAGRLAAAEINGAPMPDLPQDTAHGALVHHITGGAEAKTFQPMNVNFGLFHPLEGMKGGRRGRKDRYKAYTDRAKSAWSDWLSAQAPVPA</sequence>
<keyword evidence="2 10" id="KW-0963">Cytoplasm</keyword>
<keyword evidence="3 10" id="KW-0489">Methyltransferase</keyword>
<keyword evidence="6 10" id="KW-0819">tRNA processing</keyword>
<dbReference type="GO" id="GO:0050660">
    <property type="term" value="F:flavin adenine dinucleotide binding"/>
    <property type="evidence" value="ECO:0007669"/>
    <property type="project" value="UniProtKB-UniRule"/>
</dbReference>
<dbReference type="NCBIfam" id="TIGR00137">
    <property type="entry name" value="gid_trmFO"/>
    <property type="match status" value="1"/>
</dbReference>
<dbReference type="GO" id="GO:0030488">
    <property type="term" value="P:tRNA methylation"/>
    <property type="evidence" value="ECO:0007669"/>
    <property type="project" value="TreeGrafter"/>
</dbReference>
<evidence type="ECO:0000256" key="8">
    <source>
        <dbReference type="ARBA" id="ARBA00022857"/>
    </source>
</evidence>
<dbReference type="PANTHER" id="PTHR11806:SF2">
    <property type="entry name" value="METHYLENETETRAHYDROFOLATE--TRNA-(URACIL-5-)-METHYLTRANSFERASE TRMFO"/>
    <property type="match status" value="1"/>
</dbReference>
<dbReference type="Pfam" id="PF01134">
    <property type="entry name" value="GIDA"/>
    <property type="match status" value="1"/>
</dbReference>
<dbReference type="InterPro" id="IPR004417">
    <property type="entry name" value="TrmFO"/>
</dbReference>
<dbReference type="InterPro" id="IPR036188">
    <property type="entry name" value="FAD/NAD-bd_sf"/>
</dbReference>
<dbReference type="HAMAP" id="MF_01037">
    <property type="entry name" value="TrmFO"/>
    <property type="match status" value="1"/>
</dbReference>
<dbReference type="NCBIfam" id="NF003739">
    <property type="entry name" value="PRK05335.1"/>
    <property type="match status" value="1"/>
</dbReference>
<dbReference type="EC" id="2.1.1.74" evidence="10"/>
<dbReference type="InterPro" id="IPR040131">
    <property type="entry name" value="MnmG_N"/>
</dbReference>
<evidence type="ECO:0000256" key="3">
    <source>
        <dbReference type="ARBA" id="ARBA00022603"/>
    </source>
</evidence>
<dbReference type="GO" id="GO:0002098">
    <property type="term" value="P:tRNA wobble uridine modification"/>
    <property type="evidence" value="ECO:0007669"/>
    <property type="project" value="TreeGrafter"/>
</dbReference>
<evidence type="ECO:0000259" key="11">
    <source>
        <dbReference type="Pfam" id="PF01134"/>
    </source>
</evidence>
<dbReference type="SUPFAM" id="SSF51905">
    <property type="entry name" value="FAD/NAD(P)-binding domain"/>
    <property type="match status" value="1"/>
</dbReference>
<comment type="cofactor">
    <cofactor evidence="1 10">
        <name>FAD</name>
        <dbReference type="ChEBI" id="CHEBI:57692"/>
    </cofactor>
</comment>
<keyword evidence="5 10" id="KW-0808">Transferase</keyword>
<comment type="catalytic activity">
    <reaction evidence="10">
        <text>uridine(54) in tRNA + (6R)-5,10-methylene-5,6,7,8-tetrahydrofolate + NADPH + H(+) = 5-methyluridine(54) in tRNA + (6S)-5,6,7,8-tetrahydrofolate + NADP(+)</text>
        <dbReference type="Rhea" id="RHEA:62372"/>
        <dbReference type="Rhea" id="RHEA-COMP:10167"/>
        <dbReference type="Rhea" id="RHEA-COMP:10193"/>
        <dbReference type="ChEBI" id="CHEBI:15378"/>
        <dbReference type="ChEBI" id="CHEBI:15636"/>
        <dbReference type="ChEBI" id="CHEBI:57453"/>
        <dbReference type="ChEBI" id="CHEBI:57783"/>
        <dbReference type="ChEBI" id="CHEBI:58349"/>
        <dbReference type="ChEBI" id="CHEBI:65315"/>
        <dbReference type="ChEBI" id="CHEBI:74447"/>
        <dbReference type="EC" id="2.1.1.74"/>
    </reaction>
</comment>
<name>A0A1W1ZE33_9RHOB</name>
<organism evidence="12 13">
    <name type="scientific">Primorskyibacter flagellatus</name>
    <dbReference type="NCBI Taxonomy" id="1387277"/>
    <lineage>
        <taxon>Bacteria</taxon>
        <taxon>Pseudomonadati</taxon>
        <taxon>Pseudomonadota</taxon>
        <taxon>Alphaproteobacteria</taxon>
        <taxon>Rhodobacterales</taxon>
        <taxon>Roseobacteraceae</taxon>
        <taxon>Primorskyibacter</taxon>
    </lineage>
</organism>
<comment type="subcellular location">
    <subcellularLocation>
        <location evidence="10">Cytoplasm</location>
    </subcellularLocation>
</comment>
<evidence type="ECO:0000256" key="6">
    <source>
        <dbReference type="ARBA" id="ARBA00022694"/>
    </source>
</evidence>
<proteinExistence type="inferred from homology"/>
<keyword evidence="13" id="KW-1185">Reference proteome</keyword>
<evidence type="ECO:0000256" key="2">
    <source>
        <dbReference type="ARBA" id="ARBA00022490"/>
    </source>
</evidence>
<dbReference type="EMBL" id="FWYD01000001">
    <property type="protein sequence ID" value="SMC46308.1"/>
    <property type="molecule type" value="Genomic_DNA"/>
</dbReference>
<comment type="similarity">
    <text evidence="10">Belongs to the MnmG family. TrmFO subfamily.</text>
</comment>
<comment type="function">
    <text evidence="10">Catalyzes the folate-dependent formation of 5-methyl-uridine at position 54 (M-5-U54) in all tRNAs.</text>
</comment>